<evidence type="ECO:0000256" key="1">
    <source>
        <dbReference type="ARBA" id="ARBA00004370"/>
    </source>
</evidence>
<accession>A0A7V8T7B1</accession>
<dbReference type="Pfam" id="PF00672">
    <property type="entry name" value="HAMP"/>
    <property type="match status" value="1"/>
</dbReference>
<feature type="domain" description="Methyl-accepting transducer" evidence="8">
    <location>
        <begin position="272"/>
        <end position="501"/>
    </location>
</feature>
<feature type="region of interest" description="Disordered" evidence="7">
    <location>
        <begin position="287"/>
        <end position="307"/>
    </location>
</feature>
<dbReference type="GO" id="GO:0004888">
    <property type="term" value="F:transmembrane signaling receptor activity"/>
    <property type="evidence" value="ECO:0007669"/>
    <property type="project" value="InterPro"/>
</dbReference>
<proteinExistence type="inferred from homology"/>
<dbReference type="CDD" id="cd06225">
    <property type="entry name" value="HAMP"/>
    <property type="match status" value="1"/>
</dbReference>
<evidence type="ECO:0000256" key="3">
    <source>
        <dbReference type="ARBA" id="ARBA00022500"/>
    </source>
</evidence>
<dbReference type="Pfam" id="PF00015">
    <property type="entry name" value="MCPsignal"/>
    <property type="match status" value="1"/>
</dbReference>
<name>A0A7V8T7B1_9GAMM</name>
<keyword evidence="3" id="KW-0145">Chemotaxis</keyword>
<dbReference type="CDD" id="cd19411">
    <property type="entry name" value="MCP2201-like_sensor"/>
    <property type="match status" value="1"/>
</dbReference>
<keyword evidence="2" id="KW-0488">Methylation</keyword>
<feature type="domain" description="HAMP" evidence="9">
    <location>
        <begin position="215"/>
        <end position="267"/>
    </location>
</feature>
<dbReference type="InterPro" id="IPR024478">
    <property type="entry name" value="HlyB_4HB_MCP"/>
</dbReference>
<dbReference type="SUPFAM" id="SSF58104">
    <property type="entry name" value="Methyl-accepting chemotaxis protein (MCP) signaling domain"/>
    <property type="match status" value="1"/>
</dbReference>
<evidence type="ECO:0000259" key="8">
    <source>
        <dbReference type="PROSITE" id="PS50111"/>
    </source>
</evidence>
<reference evidence="11 12" key="2">
    <citation type="submission" date="2020-11" db="EMBL/GenBank/DDBJ databases">
        <title>Complete genome sequence of Pectobacterium versatile F131.</title>
        <authorList>
            <person name="Shirshikov F.V."/>
            <person name="Miroshnikov K."/>
            <person name="Toshakov S.V."/>
            <person name="Kabanova A.P."/>
            <person name="Barannik A.P."/>
            <person name="Shneider M."/>
            <person name="Ignatov A.N."/>
            <person name="Miroshnikov K.A."/>
            <person name="Mikhailova Y.V."/>
            <person name="Shelenkov A."/>
            <person name="Yanushevich Y.G."/>
            <person name="Evseev P.V."/>
        </authorList>
    </citation>
    <scope>NUCLEOTIDE SEQUENCE [LARGE SCALE GENOMIC DNA]</scope>
    <source>
        <strain evidence="11 12">F131</strain>
    </source>
</reference>
<dbReference type="InterPro" id="IPR051310">
    <property type="entry name" value="MCP_chemotaxis"/>
</dbReference>
<dbReference type="InterPro" id="IPR004089">
    <property type="entry name" value="MCPsignal_dom"/>
</dbReference>
<dbReference type="CDD" id="cd11386">
    <property type="entry name" value="MCP_signal"/>
    <property type="match status" value="1"/>
</dbReference>
<dbReference type="RefSeq" id="WP_103971223.1">
    <property type="nucleotide sequence ID" value="NZ_CAKLIR010000008.1"/>
</dbReference>
<dbReference type="SMART" id="SM00304">
    <property type="entry name" value="HAMP"/>
    <property type="match status" value="1"/>
</dbReference>
<keyword evidence="4 6" id="KW-0807">Transducer</keyword>
<reference evidence="10" key="1">
    <citation type="submission" date="2017-12" db="EMBL/GenBank/DDBJ databases">
        <title>First report on the novel genomospecies/subspecies of Pectobacterium carotovorum in Russia.</title>
        <authorList>
            <person name="Shirshikov F.V."/>
            <person name="Miroshnikov K."/>
            <person name="Toshakov S.V."/>
            <person name="Kabanova A.P."/>
            <person name="Barannik A.P."/>
            <person name="Shneider M."/>
            <person name="Ignatov A.N."/>
            <person name="Miroshnikov K.A."/>
        </authorList>
    </citation>
    <scope>NUCLEOTIDE SEQUENCE [LARGE SCALE GENOMIC DNA]</scope>
    <source>
        <strain evidence="10">F131</strain>
    </source>
</reference>
<evidence type="ECO:0000313" key="11">
    <source>
        <dbReference type="EMBL" id="QPK17148.1"/>
    </source>
</evidence>
<evidence type="ECO:0000256" key="6">
    <source>
        <dbReference type="PROSITE-ProRule" id="PRU00284"/>
    </source>
</evidence>
<evidence type="ECO:0000256" key="2">
    <source>
        <dbReference type="ARBA" id="ARBA00022481"/>
    </source>
</evidence>
<dbReference type="Proteomes" id="UP000237284">
    <property type="component" value="Chromosome"/>
</dbReference>
<dbReference type="InterPro" id="IPR004090">
    <property type="entry name" value="Chemotax_Me-accpt_rcpt"/>
</dbReference>
<dbReference type="InterPro" id="IPR003660">
    <property type="entry name" value="HAMP_dom"/>
</dbReference>
<evidence type="ECO:0000256" key="7">
    <source>
        <dbReference type="SAM" id="MobiDB-lite"/>
    </source>
</evidence>
<evidence type="ECO:0000313" key="12">
    <source>
        <dbReference type="Proteomes" id="UP000237284"/>
    </source>
</evidence>
<dbReference type="PROSITE" id="PS50111">
    <property type="entry name" value="CHEMOTAXIS_TRANSDUC_2"/>
    <property type="match status" value="1"/>
</dbReference>
<comment type="subcellular location">
    <subcellularLocation>
        <location evidence="1">Membrane</location>
    </subcellularLocation>
</comment>
<evidence type="ECO:0000313" key="10">
    <source>
        <dbReference type="EMBL" id="POY50906.1"/>
    </source>
</evidence>
<dbReference type="GO" id="GO:0005886">
    <property type="term" value="C:plasma membrane"/>
    <property type="evidence" value="ECO:0007669"/>
    <property type="project" value="TreeGrafter"/>
</dbReference>
<dbReference type="Gene3D" id="1.10.287.950">
    <property type="entry name" value="Methyl-accepting chemotaxis protein"/>
    <property type="match status" value="1"/>
</dbReference>
<dbReference type="EMBL" id="CP065030">
    <property type="protein sequence ID" value="QPK17148.1"/>
    <property type="molecule type" value="Genomic_DNA"/>
</dbReference>
<organism evidence="10">
    <name type="scientific">Pectobacterium versatile</name>
    <dbReference type="NCBI Taxonomy" id="2488639"/>
    <lineage>
        <taxon>Bacteria</taxon>
        <taxon>Pseudomonadati</taxon>
        <taxon>Pseudomonadota</taxon>
        <taxon>Gammaproteobacteria</taxon>
        <taxon>Enterobacterales</taxon>
        <taxon>Pectobacteriaceae</taxon>
        <taxon>Pectobacterium</taxon>
    </lineage>
</organism>
<dbReference type="EMBL" id="PDVW01000005">
    <property type="protein sequence ID" value="POY50906.1"/>
    <property type="molecule type" value="Genomic_DNA"/>
</dbReference>
<evidence type="ECO:0000256" key="4">
    <source>
        <dbReference type="ARBA" id="ARBA00023224"/>
    </source>
</evidence>
<evidence type="ECO:0000259" key="9">
    <source>
        <dbReference type="PROSITE" id="PS50885"/>
    </source>
</evidence>
<sequence length="555" mass="60083">MIFFKNIKIGSRLFLGFGLLILLTLTLSSISYYFMKNIGAEFDEVTEDRMVKVDMLRDIQDVLNTNVRTLRDIILLPADRTQEKQELKATIVKTTDTASGIYKKLDGMVNSEHARELFNQLIDIRKQYSLSINKAIGYAMEDEDALATELVFGDIANIQAVYFAKLSEFTELQVSFVDHAKQVTRTYITDALLWMLVLSVFSTVLGCLTAWSLTRSVTIPLSTALSSAKRISAGDLSGSIDVNSRDETGLLLEEMKEMQAALTRMVIGVRNNAESVATASMQIAQGNADLSSRTEEQASALEETSSTMTQLGMTVKNNADNARQANVLAQNASTVALQGGNVVNDVVGTMKSINESSRSIADIINVIDSIAFQTNILALNAAVEAARAGEQGRGFAVVAGEVRNLAQRSAEAAKEIKNLITASVERVELGSVLVNKAGETMQQVVMSIRQLSDTVSEISSASAEQSTGVEQVGIAVSQMDQTTQQNAALVEESAAAAQSLKEQADQLVREVSVFRIAGYERSAPKQPVTETLSLVAMLPVSSKASAPSASDWTRF</sequence>
<comment type="similarity">
    <text evidence="5">Belongs to the methyl-accepting chemotaxis (MCP) protein family.</text>
</comment>
<dbReference type="PANTHER" id="PTHR43531">
    <property type="entry name" value="PROTEIN ICFG"/>
    <property type="match status" value="1"/>
</dbReference>
<dbReference type="PROSITE" id="PS50885">
    <property type="entry name" value="HAMP"/>
    <property type="match status" value="1"/>
</dbReference>
<dbReference type="PRINTS" id="PR00260">
    <property type="entry name" value="CHEMTRNSDUCR"/>
</dbReference>
<evidence type="ECO:0000256" key="5">
    <source>
        <dbReference type="ARBA" id="ARBA00029447"/>
    </source>
</evidence>
<dbReference type="FunFam" id="1.10.287.950:FF:000001">
    <property type="entry name" value="Methyl-accepting chemotaxis sensory transducer"/>
    <property type="match status" value="1"/>
</dbReference>
<dbReference type="GO" id="GO:0007165">
    <property type="term" value="P:signal transduction"/>
    <property type="evidence" value="ECO:0007669"/>
    <property type="project" value="UniProtKB-KW"/>
</dbReference>
<dbReference type="PANTHER" id="PTHR43531:SF14">
    <property type="entry name" value="METHYL-ACCEPTING CHEMOTAXIS PROTEIN I-RELATED"/>
    <property type="match status" value="1"/>
</dbReference>
<dbReference type="InterPro" id="IPR047347">
    <property type="entry name" value="YvaQ-like_sensor"/>
</dbReference>
<dbReference type="Pfam" id="PF12729">
    <property type="entry name" value="4HB_MCP_1"/>
    <property type="match status" value="1"/>
</dbReference>
<protein>
    <submittedName>
        <fullName evidence="11">MCP four helix bundle domain-containing protein</fullName>
    </submittedName>
    <submittedName>
        <fullName evidence="10">Methyl-accepting chemotaxis protein</fullName>
    </submittedName>
</protein>
<dbReference type="GO" id="GO:0006935">
    <property type="term" value="P:chemotaxis"/>
    <property type="evidence" value="ECO:0007669"/>
    <property type="project" value="UniProtKB-KW"/>
</dbReference>
<gene>
    <name evidence="11" type="ORF">F131LOC_007410</name>
    <name evidence="10" type="ORF">F131LOC_01435</name>
</gene>
<dbReference type="SMART" id="SM00283">
    <property type="entry name" value="MA"/>
    <property type="match status" value="1"/>
</dbReference>
<dbReference type="AlphaFoldDB" id="A0A7V8T7B1"/>